<dbReference type="NCBIfam" id="NF047558">
    <property type="entry name" value="TPR_END_plus"/>
    <property type="match status" value="1"/>
</dbReference>
<dbReference type="AlphaFoldDB" id="A0A518D154"/>
<dbReference type="InterPro" id="IPR011990">
    <property type="entry name" value="TPR-like_helical_dom_sf"/>
</dbReference>
<feature type="compositionally biased region" description="Basic and acidic residues" evidence="1">
    <location>
        <begin position="1"/>
        <end position="10"/>
    </location>
</feature>
<protein>
    <submittedName>
        <fullName evidence="2">Uncharacterized protein</fullName>
    </submittedName>
</protein>
<proteinExistence type="predicted"/>
<dbReference type="Gene3D" id="1.25.40.10">
    <property type="entry name" value="Tetratricopeptide repeat domain"/>
    <property type="match status" value="1"/>
</dbReference>
<dbReference type="SUPFAM" id="SSF48452">
    <property type="entry name" value="TPR-like"/>
    <property type="match status" value="1"/>
</dbReference>
<dbReference type="EMBL" id="CP036290">
    <property type="protein sequence ID" value="QDU85211.1"/>
    <property type="molecule type" value="Genomic_DNA"/>
</dbReference>
<keyword evidence="3" id="KW-1185">Reference proteome</keyword>
<accession>A0A518D154</accession>
<evidence type="ECO:0000256" key="1">
    <source>
        <dbReference type="SAM" id="MobiDB-lite"/>
    </source>
</evidence>
<sequence>MSPAPPHDDADPSSGAGPLGDGPLRLDERLIAALDTIGHEFQADFFARALIGRDDDVGLLGDLAHALTRVGRHEEGLEIDRRVVELAPEDPTAHYNLACSLSLTGSHEEALAELTRAVDLGFSDHALARTDPDLEAVRNDPRFGELFGGA</sequence>
<reference evidence="2 3" key="1">
    <citation type="submission" date="2019-02" db="EMBL/GenBank/DDBJ databases">
        <title>Deep-cultivation of Planctomycetes and their phenomic and genomic characterization uncovers novel biology.</title>
        <authorList>
            <person name="Wiegand S."/>
            <person name="Jogler M."/>
            <person name="Boedeker C."/>
            <person name="Pinto D."/>
            <person name="Vollmers J."/>
            <person name="Rivas-Marin E."/>
            <person name="Kohn T."/>
            <person name="Peeters S.H."/>
            <person name="Heuer A."/>
            <person name="Rast P."/>
            <person name="Oberbeckmann S."/>
            <person name="Bunk B."/>
            <person name="Jeske O."/>
            <person name="Meyerdierks A."/>
            <person name="Storesund J.E."/>
            <person name="Kallscheuer N."/>
            <person name="Luecker S."/>
            <person name="Lage O.M."/>
            <person name="Pohl T."/>
            <person name="Merkel B.J."/>
            <person name="Hornburger P."/>
            <person name="Mueller R.-W."/>
            <person name="Bruemmer F."/>
            <person name="Labrenz M."/>
            <person name="Spormann A.M."/>
            <person name="Op den Camp H."/>
            <person name="Overmann J."/>
            <person name="Amann R."/>
            <person name="Jetten M.S.M."/>
            <person name="Mascher T."/>
            <person name="Medema M.H."/>
            <person name="Devos D.P."/>
            <person name="Kaster A.-K."/>
            <person name="Ovreas L."/>
            <person name="Rohde M."/>
            <person name="Galperin M.Y."/>
            <person name="Jogler C."/>
        </authorList>
    </citation>
    <scope>NUCLEOTIDE SEQUENCE [LARGE SCALE GENOMIC DNA]</scope>
    <source>
        <strain evidence="2 3">Pla163</strain>
    </source>
</reference>
<feature type="region of interest" description="Disordered" evidence="1">
    <location>
        <begin position="1"/>
        <end position="22"/>
    </location>
</feature>
<evidence type="ECO:0000313" key="3">
    <source>
        <dbReference type="Proteomes" id="UP000319342"/>
    </source>
</evidence>
<dbReference type="Proteomes" id="UP000319342">
    <property type="component" value="Chromosome"/>
</dbReference>
<name>A0A518D154_9BACT</name>
<dbReference type="OrthoDB" id="271750at2"/>
<evidence type="ECO:0000313" key="2">
    <source>
        <dbReference type="EMBL" id="QDU85211.1"/>
    </source>
</evidence>
<organism evidence="2 3">
    <name type="scientific">Rohdeia mirabilis</name>
    <dbReference type="NCBI Taxonomy" id="2528008"/>
    <lineage>
        <taxon>Bacteria</taxon>
        <taxon>Pseudomonadati</taxon>
        <taxon>Planctomycetota</taxon>
        <taxon>Planctomycetia</taxon>
        <taxon>Planctomycetia incertae sedis</taxon>
        <taxon>Rohdeia</taxon>
    </lineage>
</organism>
<dbReference type="RefSeq" id="WP_145188158.1">
    <property type="nucleotide sequence ID" value="NZ_CP036290.1"/>
</dbReference>
<gene>
    <name evidence="2" type="ORF">Pla163_23390</name>
</gene>